<dbReference type="EMBL" id="BART01019590">
    <property type="protein sequence ID" value="GAG93749.1"/>
    <property type="molecule type" value="Genomic_DNA"/>
</dbReference>
<keyword evidence="4" id="KW-0949">S-adenosyl-L-methionine</keyword>
<dbReference type="InterPro" id="IPR004384">
    <property type="entry name" value="RNA_MeTrfase_TrmJ/LasT"/>
</dbReference>
<keyword evidence="2" id="KW-0489">Methyltransferase</keyword>
<comment type="similarity">
    <text evidence="1">Belongs to the class IV-like SAM-binding methyltransferase superfamily. RNA methyltransferase TrmH family.</text>
</comment>
<dbReference type="SUPFAM" id="SSF75217">
    <property type="entry name" value="alpha/beta knot"/>
    <property type="match status" value="1"/>
</dbReference>
<dbReference type="GO" id="GO:0005829">
    <property type="term" value="C:cytosol"/>
    <property type="evidence" value="ECO:0007669"/>
    <property type="project" value="TreeGrafter"/>
</dbReference>
<organism evidence="6">
    <name type="scientific">marine sediment metagenome</name>
    <dbReference type="NCBI Taxonomy" id="412755"/>
    <lineage>
        <taxon>unclassified sequences</taxon>
        <taxon>metagenomes</taxon>
        <taxon>ecological metagenomes</taxon>
    </lineage>
</organism>
<evidence type="ECO:0000259" key="5">
    <source>
        <dbReference type="Pfam" id="PF00588"/>
    </source>
</evidence>
<dbReference type="GO" id="GO:0003723">
    <property type="term" value="F:RNA binding"/>
    <property type="evidence" value="ECO:0007669"/>
    <property type="project" value="InterPro"/>
</dbReference>
<dbReference type="InterPro" id="IPR029028">
    <property type="entry name" value="Alpha/beta_knot_MTases"/>
</dbReference>
<evidence type="ECO:0000256" key="4">
    <source>
        <dbReference type="ARBA" id="ARBA00022691"/>
    </source>
</evidence>
<sequence>MVFLYKCLTSPISQKPLSIAIVFGKESHGLTNEEIEVADLLIRIPSNDDYPTLNISHACGIILYEIYNKINNITIGRGIKPVLLANKNDKQILYNTVKSLSKVLKIRPYTAENVIFAFKNVFERAFVSKKELNLILGVFSKLNSLLKKRKIYEK</sequence>
<dbReference type="Pfam" id="PF00588">
    <property type="entry name" value="SpoU_methylase"/>
    <property type="match status" value="1"/>
</dbReference>
<evidence type="ECO:0000313" key="6">
    <source>
        <dbReference type="EMBL" id="GAG93749.1"/>
    </source>
</evidence>
<dbReference type="PANTHER" id="PTHR42786:SF2">
    <property type="entry name" value="TRNA (CYTIDINE_URIDINE-2'-O-)-METHYLTRANSFERASE TRMJ"/>
    <property type="match status" value="1"/>
</dbReference>
<dbReference type="AlphaFoldDB" id="X1BCQ9"/>
<feature type="domain" description="tRNA/rRNA methyltransferase SpoU type" evidence="5">
    <location>
        <begin position="17"/>
        <end position="64"/>
    </location>
</feature>
<protein>
    <recommendedName>
        <fullName evidence="5">tRNA/rRNA methyltransferase SpoU type domain-containing protein</fullName>
    </recommendedName>
</protein>
<dbReference type="InterPro" id="IPR029026">
    <property type="entry name" value="tRNA_m1G_MTases_N"/>
</dbReference>
<dbReference type="Gene3D" id="3.40.1280.10">
    <property type="match status" value="1"/>
</dbReference>
<name>X1BCQ9_9ZZZZ</name>
<evidence type="ECO:0000256" key="3">
    <source>
        <dbReference type="ARBA" id="ARBA00022679"/>
    </source>
</evidence>
<dbReference type="GO" id="GO:0002128">
    <property type="term" value="P:tRNA nucleoside ribose methylation"/>
    <property type="evidence" value="ECO:0007669"/>
    <property type="project" value="TreeGrafter"/>
</dbReference>
<gene>
    <name evidence="6" type="ORF">S01H4_36611</name>
</gene>
<dbReference type="PANTHER" id="PTHR42786">
    <property type="entry name" value="TRNA/RRNA METHYLTRANSFERASE"/>
    <property type="match status" value="1"/>
</dbReference>
<keyword evidence="3" id="KW-0808">Transferase</keyword>
<comment type="caution">
    <text evidence="6">The sequence shown here is derived from an EMBL/GenBank/DDBJ whole genome shotgun (WGS) entry which is preliminary data.</text>
</comment>
<accession>X1BCQ9</accession>
<dbReference type="InterPro" id="IPR001537">
    <property type="entry name" value="SpoU_MeTrfase"/>
</dbReference>
<evidence type="ECO:0000256" key="2">
    <source>
        <dbReference type="ARBA" id="ARBA00022603"/>
    </source>
</evidence>
<dbReference type="GO" id="GO:0008173">
    <property type="term" value="F:RNA methyltransferase activity"/>
    <property type="evidence" value="ECO:0007669"/>
    <property type="project" value="InterPro"/>
</dbReference>
<evidence type="ECO:0000256" key="1">
    <source>
        <dbReference type="ARBA" id="ARBA00007228"/>
    </source>
</evidence>
<reference evidence="6" key="1">
    <citation type="journal article" date="2014" name="Front. Microbiol.">
        <title>High frequency of phylogenetically diverse reductive dehalogenase-homologous genes in deep subseafloor sedimentary metagenomes.</title>
        <authorList>
            <person name="Kawai M."/>
            <person name="Futagami T."/>
            <person name="Toyoda A."/>
            <person name="Takaki Y."/>
            <person name="Nishi S."/>
            <person name="Hori S."/>
            <person name="Arai W."/>
            <person name="Tsubouchi T."/>
            <person name="Morono Y."/>
            <person name="Uchiyama I."/>
            <person name="Ito T."/>
            <person name="Fujiyama A."/>
            <person name="Inagaki F."/>
            <person name="Takami H."/>
        </authorList>
    </citation>
    <scope>NUCLEOTIDE SEQUENCE</scope>
    <source>
        <strain evidence="6">Expedition CK06-06</strain>
    </source>
</reference>
<proteinExistence type="inferred from homology"/>